<proteinExistence type="predicted"/>
<evidence type="ECO:0000313" key="1">
    <source>
        <dbReference type="EMBL" id="KAF7804359.1"/>
    </source>
</evidence>
<dbReference type="AlphaFoldDB" id="A0A834SVM4"/>
<gene>
    <name evidence="1" type="ORF">G2W53_043470</name>
</gene>
<organism evidence="1 2">
    <name type="scientific">Senna tora</name>
    <dbReference type="NCBI Taxonomy" id="362788"/>
    <lineage>
        <taxon>Eukaryota</taxon>
        <taxon>Viridiplantae</taxon>
        <taxon>Streptophyta</taxon>
        <taxon>Embryophyta</taxon>
        <taxon>Tracheophyta</taxon>
        <taxon>Spermatophyta</taxon>
        <taxon>Magnoliopsida</taxon>
        <taxon>eudicotyledons</taxon>
        <taxon>Gunneridae</taxon>
        <taxon>Pentapetalae</taxon>
        <taxon>rosids</taxon>
        <taxon>fabids</taxon>
        <taxon>Fabales</taxon>
        <taxon>Fabaceae</taxon>
        <taxon>Caesalpinioideae</taxon>
        <taxon>Cassia clade</taxon>
        <taxon>Senna</taxon>
    </lineage>
</organism>
<protein>
    <submittedName>
        <fullName evidence="1">Uncharacterized protein</fullName>
    </submittedName>
</protein>
<keyword evidence="2" id="KW-1185">Reference proteome</keyword>
<dbReference type="EMBL" id="JAAIUW010000013">
    <property type="protein sequence ID" value="KAF7804359.1"/>
    <property type="molecule type" value="Genomic_DNA"/>
</dbReference>
<name>A0A834SVM4_9FABA</name>
<reference evidence="1" key="1">
    <citation type="submission" date="2020-09" db="EMBL/GenBank/DDBJ databases">
        <title>Genome-Enabled Discovery of Anthraquinone Biosynthesis in Senna tora.</title>
        <authorList>
            <person name="Kang S.-H."/>
            <person name="Pandey R.P."/>
            <person name="Lee C.-M."/>
            <person name="Sim J.-S."/>
            <person name="Jeong J.-T."/>
            <person name="Choi B.-S."/>
            <person name="Jung M."/>
            <person name="Ginzburg D."/>
            <person name="Zhao K."/>
            <person name="Won S.Y."/>
            <person name="Oh T.-J."/>
            <person name="Yu Y."/>
            <person name="Kim N.-H."/>
            <person name="Lee O.R."/>
            <person name="Lee T.-H."/>
            <person name="Bashyal P."/>
            <person name="Kim T.-S."/>
            <person name="Lee W.-H."/>
            <person name="Kawkins C."/>
            <person name="Kim C.-K."/>
            <person name="Kim J.S."/>
            <person name="Ahn B.O."/>
            <person name="Rhee S.Y."/>
            <person name="Sohng J.K."/>
        </authorList>
    </citation>
    <scope>NUCLEOTIDE SEQUENCE</scope>
    <source>
        <tissue evidence="1">Leaf</tissue>
    </source>
</reference>
<sequence>MYSKWAANGVGVDVSIRGFGEREERRRKKGCGLNASEVASFLVDIIQ</sequence>
<dbReference type="Proteomes" id="UP000634136">
    <property type="component" value="Unassembled WGS sequence"/>
</dbReference>
<accession>A0A834SVM4</accession>
<evidence type="ECO:0000313" key="2">
    <source>
        <dbReference type="Proteomes" id="UP000634136"/>
    </source>
</evidence>
<comment type="caution">
    <text evidence="1">The sequence shown here is derived from an EMBL/GenBank/DDBJ whole genome shotgun (WGS) entry which is preliminary data.</text>
</comment>